<evidence type="ECO:0000256" key="1">
    <source>
        <dbReference type="SAM" id="Coils"/>
    </source>
</evidence>
<feature type="coiled-coil region" evidence="1">
    <location>
        <begin position="256"/>
        <end position="290"/>
    </location>
</feature>
<dbReference type="VEuPathDB" id="PlasmoDB:PVW1_050046100"/>
<reference evidence="2" key="1">
    <citation type="submission" date="2016-07" db="EMBL/GenBank/DDBJ databases">
        <authorList>
            <consortium name="Pathogen Informatics"/>
        </authorList>
    </citation>
    <scope>NUCLEOTIDE SEQUENCE</scope>
</reference>
<proteinExistence type="predicted"/>
<dbReference type="VEuPathDB" id="PlasmoDB:PVP01_0004150"/>
<dbReference type="InterPro" id="IPR008780">
    <property type="entry name" value="Plasmodium_Vir"/>
</dbReference>
<evidence type="ECO:0000313" key="2">
    <source>
        <dbReference type="EMBL" id="VUZ99700.1"/>
    </source>
</evidence>
<dbReference type="AlphaFoldDB" id="A0A565A4F9"/>
<dbReference type="EMBL" id="FLZR02000010">
    <property type="protein sequence ID" value="VUZ99700.1"/>
    <property type="molecule type" value="Genomic_DNA"/>
</dbReference>
<protein>
    <submittedName>
        <fullName evidence="2">VIR protein</fullName>
    </submittedName>
</protein>
<gene>
    <name evidence="2" type="ORF">PVP01_0004150</name>
</gene>
<dbReference type="OrthoDB" id="389219at2759"/>
<organism evidence="2">
    <name type="scientific">Plasmodium vivax</name>
    <name type="common">malaria parasite P. vivax</name>
    <dbReference type="NCBI Taxonomy" id="5855"/>
    <lineage>
        <taxon>Eukaryota</taxon>
        <taxon>Sar</taxon>
        <taxon>Alveolata</taxon>
        <taxon>Apicomplexa</taxon>
        <taxon>Aconoidasida</taxon>
        <taxon>Haemosporida</taxon>
        <taxon>Plasmodiidae</taxon>
        <taxon>Plasmodium</taxon>
        <taxon>Plasmodium (Plasmodium)</taxon>
    </lineage>
</organism>
<accession>A0A565A4F9</accession>
<dbReference type="Proteomes" id="UP000220605">
    <property type="component" value="Unassembled WGS sequence"/>
</dbReference>
<dbReference type="VEuPathDB" id="PlasmoDB:PVPAM_110061300"/>
<name>A0A565A4F9_PLAVI</name>
<dbReference type="VEuPathDB" id="PlasmoDB:PVX_078695"/>
<dbReference type="Pfam" id="PF05795">
    <property type="entry name" value="Plasmodium_Vir"/>
    <property type="match status" value="1"/>
</dbReference>
<sequence>MAGDEETYKLNDFIVGNNKLNKSNLNRFYKSYFETACENREIFNDYCSQVAKLDTLPSHLRELYRKFERNLILIWDDKKKAYDYWETDKNALCSYLKYWIYDQLISKDVSQDNFLQFFNLWNARKNEKCSNCECEFNIKHFSQVKMLKKAYDYSLFLKAYKKTAKINKQIYNMNYCRYVEDAKAIYTLLGDTCEKSTAENCKEFNKYVLPYVKYKDSGRYKFVEENEDTEVDEDAEKGEDDSAISCKVHLTTDPDIEEGHRRAKEIIKELDALKEKTQEENDQLEGAEEDADLVPEARGDDTQRVQTQRDLLLSLRLEDPSAGHVLHDTLPVPEPSMISTGLDTGSDGNGSSMKTITSASLVGVPSIIFLLYKFSPVRTWLDPRIRKTKSDLRNSIQGSNELQSHDYNFDTTNMDFNRINVGYQSR</sequence>
<keyword evidence="1" id="KW-0175">Coiled coil</keyword>